<reference evidence="2" key="1">
    <citation type="journal article" date="2019" name="Science">
        <title>Mutation of a bHLH transcription factor allowed almond domestication.</title>
        <authorList>
            <person name="Sanchez-Perez R."/>
            <person name="Pavan S."/>
            <person name="Mazzeo R."/>
            <person name="Moldovan C."/>
            <person name="Aiese Cigliano R."/>
            <person name="Del Cueto J."/>
            <person name="Ricciardi F."/>
            <person name="Lotti C."/>
            <person name="Ricciardi L."/>
            <person name="Dicenta F."/>
            <person name="Lopez-Marques R.L."/>
            <person name="Lindberg Moller B."/>
        </authorList>
    </citation>
    <scope>NUCLEOTIDE SEQUENCE</scope>
</reference>
<dbReference type="InterPro" id="IPR043502">
    <property type="entry name" value="DNA/RNA_pol_sf"/>
</dbReference>
<sequence>MEMIEKNETWELVDRPSNKPVIGVKWVYKTKLNLDGSIQKHKARLVVKGYAQKPGIDFNETFAPVARLDTIRTLIALAAQKGWKLYQLDVKSAFLNGMLKEEVYVDQPDGFVATNYEDKVYKLKKALYGLKQAPRACMRKSMPISLAVVMSEAQARLHCTARLKKTLEL</sequence>
<accession>A0A5H2XWC7</accession>
<dbReference type="SUPFAM" id="SSF56672">
    <property type="entry name" value="DNA/RNA polymerases"/>
    <property type="match status" value="1"/>
</dbReference>
<dbReference type="InterPro" id="IPR013103">
    <property type="entry name" value="RVT_2"/>
</dbReference>
<protein>
    <submittedName>
        <fullName evidence="2">BURP domain-containing protein</fullName>
    </submittedName>
</protein>
<evidence type="ECO:0000259" key="1">
    <source>
        <dbReference type="Pfam" id="PF07727"/>
    </source>
</evidence>
<dbReference type="Pfam" id="PF07727">
    <property type="entry name" value="RVT_2"/>
    <property type="match status" value="1"/>
</dbReference>
<dbReference type="AlphaFoldDB" id="A0A5H2XWC7"/>
<gene>
    <name evidence="2" type="ORF">Prudu_361S000600</name>
</gene>
<dbReference type="EMBL" id="AP020698">
    <property type="protein sequence ID" value="BBN68281.1"/>
    <property type="molecule type" value="Genomic_DNA"/>
</dbReference>
<organism evidence="2">
    <name type="scientific">Prunus dulcis</name>
    <name type="common">Almond</name>
    <name type="synonym">Amygdalus dulcis</name>
    <dbReference type="NCBI Taxonomy" id="3755"/>
    <lineage>
        <taxon>Eukaryota</taxon>
        <taxon>Viridiplantae</taxon>
        <taxon>Streptophyta</taxon>
        <taxon>Embryophyta</taxon>
        <taxon>Tracheophyta</taxon>
        <taxon>Spermatophyta</taxon>
        <taxon>Magnoliopsida</taxon>
        <taxon>eudicotyledons</taxon>
        <taxon>Gunneridae</taxon>
        <taxon>Pentapetalae</taxon>
        <taxon>rosids</taxon>
        <taxon>fabids</taxon>
        <taxon>Rosales</taxon>
        <taxon>Rosaceae</taxon>
        <taxon>Amygdaloideae</taxon>
        <taxon>Amygdaleae</taxon>
        <taxon>Prunus</taxon>
    </lineage>
</organism>
<name>A0A5H2XWC7_PRUDU</name>
<evidence type="ECO:0000313" key="2">
    <source>
        <dbReference type="EMBL" id="BBN68281.1"/>
    </source>
</evidence>
<feature type="domain" description="Reverse transcriptase Ty1/copia-type" evidence="1">
    <location>
        <begin position="7"/>
        <end position="138"/>
    </location>
</feature>
<proteinExistence type="predicted"/>